<protein>
    <submittedName>
        <fullName evidence="2">Uncharacterized protein</fullName>
    </submittedName>
</protein>
<name>A0A4Z2F3C5_9TELE</name>
<keyword evidence="3" id="KW-1185">Reference proteome</keyword>
<sequence length="108" mass="11314">MPALPSEKNLLPQIPRSRQEVADRKWPTGSGRGPSAPLGPQRSALHDVLGVSCSDESRVVLVESDLKVLHTVNGVWFPVWPAGGAAAPRISSAGGGEAEQVLTGKRAV</sequence>
<evidence type="ECO:0000256" key="1">
    <source>
        <dbReference type="SAM" id="MobiDB-lite"/>
    </source>
</evidence>
<feature type="compositionally biased region" description="Basic and acidic residues" evidence="1">
    <location>
        <begin position="17"/>
        <end position="26"/>
    </location>
</feature>
<dbReference type="Proteomes" id="UP000314294">
    <property type="component" value="Unassembled WGS sequence"/>
</dbReference>
<reference evidence="2 3" key="1">
    <citation type="submission" date="2019-03" db="EMBL/GenBank/DDBJ databases">
        <title>First draft genome of Liparis tanakae, snailfish: a comprehensive survey of snailfish specific genes.</title>
        <authorList>
            <person name="Kim W."/>
            <person name="Song I."/>
            <person name="Jeong J.-H."/>
            <person name="Kim D."/>
            <person name="Kim S."/>
            <person name="Ryu S."/>
            <person name="Song J.Y."/>
            <person name="Lee S.K."/>
        </authorList>
    </citation>
    <scope>NUCLEOTIDE SEQUENCE [LARGE SCALE GENOMIC DNA]</scope>
    <source>
        <tissue evidence="2">Muscle</tissue>
    </source>
</reference>
<accession>A0A4Z2F3C5</accession>
<dbReference type="EMBL" id="SRLO01001799">
    <property type="protein sequence ID" value="TNN35271.1"/>
    <property type="molecule type" value="Genomic_DNA"/>
</dbReference>
<comment type="caution">
    <text evidence="2">The sequence shown here is derived from an EMBL/GenBank/DDBJ whole genome shotgun (WGS) entry which is preliminary data.</text>
</comment>
<feature type="region of interest" description="Disordered" evidence="1">
    <location>
        <begin position="1"/>
        <end position="42"/>
    </location>
</feature>
<organism evidence="2 3">
    <name type="scientific">Liparis tanakae</name>
    <name type="common">Tanaka's snailfish</name>
    <dbReference type="NCBI Taxonomy" id="230148"/>
    <lineage>
        <taxon>Eukaryota</taxon>
        <taxon>Metazoa</taxon>
        <taxon>Chordata</taxon>
        <taxon>Craniata</taxon>
        <taxon>Vertebrata</taxon>
        <taxon>Euteleostomi</taxon>
        <taxon>Actinopterygii</taxon>
        <taxon>Neopterygii</taxon>
        <taxon>Teleostei</taxon>
        <taxon>Neoteleostei</taxon>
        <taxon>Acanthomorphata</taxon>
        <taxon>Eupercaria</taxon>
        <taxon>Perciformes</taxon>
        <taxon>Cottioidei</taxon>
        <taxon>Cottales</taxon>
        <taxon>Liparidae</taxon>
        <taxon>Liparis</taxon>
    </lineage>
</organism>
<evidence type="ECO:0000313" key="3">
    <source>
        <dbReference type="Proteomes" id="UP000314294"/>
    </source>
</evidence>
<dbReference type="AlphaFoldDB" id="A0A4Z2F3C5"/>
<gene>
    <name evidence="2" type="ORF">EYF80_054556</name>
</gene>
<evidence type="ECO:0000313" key="2">
    <source>
        <dbReference type="EMBL" id="TNN35271.1"/>
    </source>
</evidence>
<proteinExistence type="predicted"/>